<proteinExistence type="predicted"/>
<keyword evidence="1" id="KW-1133">Transmembrane helix</keyword>
<feature type="transmembrane region" description="Helical" evidence="1">
    <location>
        <begin position="88"/>
        <end position="104"/>
    </location>
</feature>
<name>A0A840QRQ9_9BACI</name>
<reference evidence="2 3" key="1">
    <citation type="submission" date="2020-08" db="EMBL/GenBank/DDBJ databases">
        <title>Genomic Encyclopedia of Type Strains, Phase IV (KMG-IV): sequencing the most valuable type-strain genomes for metagenomic binning, comparative biology and taxonomic classification.</title>
        <authorList>
            <person name="Goeker M."/>
        </authorList>
    </citation>
    <scope>NUCLEOTIDE SEQUENCE [LARGE SCALE GENOMIC DNA]</scope>
    <source>
        <strain evidence="2 3">DSM 24696</strain>
    </source>
</reference>
<dbReference type="EMBL" id="JACHHB010000009">
    <property type="protein sequence ID" value="MBB5174045.1"/>
    <property type="molecule type" value="Genomic_DNA"/>
</dbReference>
<feature type="transmembrane region" description="Helical" evidence="1">
    <location>
        <begin position="213"/>
        <end position="231"/>
    </location>
</feature>
<feature type="transmembrane region" description="Helical" evidence="1">
    <location>
        <begin position="111"/>
        <end position="131"/>
    </location>
</feature>
<feature type="transmembrane region" description="Helical" evidence="1">
    <location>
        <begin position="47"/>
        <end position="68"/>
    </location>
</feature>
<keyword evidence="1" id="KW-0812">Transmembrane</keyword>
<dbReference type="AlphaFoldDB" id="A0A840QRQ9"/>
<feature type="transmembrane region" description="Helical" evidence="1">
    <location>
        <begin position="182"/>
        <end position="201"/>
    </location>
</feature>
<feature type="transmembrane region" description="Helical" evidence="1">
    <location>
        <begin position="12"/>
        <end position="35"/>
    </location>
</feature>
<evidence type="ECO:0000313" key="3">
    <source>
        <dbReference type="Proteomes" id="UP000551878"/>
    </source>
</evidence>
<feature type="transmembrane region" description="Helical" evidence="1">
    <location>
        <begin position="156"/>
        <end position="175"/>
    </location>
</feature>
<comment type="caution">
    <text evidence="2">The sequence shown here is derived from an EMBL/GenBank/DDBJ whole genome shotgun (WGS) entry which is preliminary data.</text>
</comment>
<protein>
    <submittedName>
        <fullName evidence="2">Uncharacterized protein</fullName>
    </submittedName>
</protein>
<accession>A0A840QRQ9</accession>
<evidence type="ECO:0000313" key="2">
    <source>
        <dbReference type="EMBL" id="MBB5174045.1"/>
    </source>
</evidence>
<keyword evidence="1" id="KW-0472">Membrane</keyword>
<dbReference type="Proteomes" id="UP000551878">
    <property type="component" value="Unassembled WGS sequence"/>
</dbReference>
<dbReference type="RefSeq" id="WP_184664472.1">
    <property type="nucleotide sequence ID" value="NZ_JACHHB010000009.1"/>
</dbReference>
<keyword evidence="3" id="KW-1185">Reference proteome</keyword>
<organism evidence="2 3">
    <name type="scientific">Texcoconibacillus texcoconensis</name>
    <dbReference type="NCBI Taxonomy" id="1095777"/>
    <lineage>
        <taxon>Bacteria</taxon>
        <taxon>Bacillati</taxon>
        <taxon>Bacillota</taxon>
        <taxon>Bacilli</taxon>
        <taxon>Bacillales</taxon>
        <taxon>Bacillaceae</taxon>
        <taxon>Texcoconibacillus</taxon>
    </lineage>
</organism>
<gene>
    <name evidence="2" type="ORF">HNQ41_002235</name>
</gene>
<evidence type="ECO:0000256" key="1">
    <source>
        <dbReference type="SAM" id="Phobius"/>
    </source>
</evidence>
<sequence length="242" mass="28145">MNETLQLGSLLIPYPWLIIATGLFIGYFLLTYVSSFKEDRWKSLRETVVNGVIWFIFSFLFGSILFHIETFLSDPLAVLSYPSGGQELYLSILVVIGYFVYASVQKNIPIHLYLHALLTPLFSSSFLYAFFEQTQGESVKGWVAEISPWANHPVSLYMMFFSACFLVWILSLQVVEKSSKHVLTIYFLWVFSQLMVSSFMTHPLFFGVPITNVFFYFLLFIGTFIALLNQFERKQRLFKWKT</sequence>